<proteinExistence type="inferred from homology"/>
<sequence>MARSAIEAGADFVVGSHPHVIQPFETYAGRPIVHSLGNFVFDEMLSDDVRRGEVLTLTVQGKQLIDWKLRQSYIVGNSGQPRWV</sequence>
<dbReference type="Proteomes" id="UP000606991">
    <property type="component" value="Unassembled WGS sequence"/>
</dbReference>
<reference evidence="4 5" key="1">
    <citation type="journal article" date="2017" name="Nature">
        <title>Atmospheric trace gases support primary production in Antarctic desert surface soil.</title>
        <authorList>
            <person name="Ji M."/>
            <person name="Greening C."/>
            <person name="Vanwonterghem I."/>
            <person name="Carere C.R."/>
            <person name="Bay S.K."/>
            <person name="Steen J.A."/>
            <person name="Montgomery K."/>
            <person name="Lines T."/>
            <person name="Beardall J."/>
            <person name="van Dorst J."/>
            <person name="Snape I."/>
            <person name="Stott M.B."/>
            <person name="Hugenholtz P."/>
            <person name="Ferrari B.C."/>
        </authorList>
    </citation>
    <scope>NUCLEOTIDE SEQUENCE [LARGE SCALE GENOMIC DNA]</scope>
    <source>
        <strain evidence="4">RRmetagenome_bin12</strain>
    </source>
</reference>
<evidence type="ECO:0000313" key="5">
    <source>
        <dbReference type="Proteomes" id="UP000248724"/>
    </source>
</evidence>
<evidence type="ECO:0000313" key="4">
    <source>
        <dbReference type="EMBL" id="PZR83881.1"/>
    </source>
</evidence>
<feature type="domain" description="Capsule synthesis protein CapA" evidence="2">
    <location>
        <begin position="1"/>
        <end position="42"/>
    </location>
</feature>
<dbReference type="Pfam" id="PF09587">
    <property type="entry name" value="PGA_cap"/>
    <property type="match status" value="1"/>
</dbReference>
<evidence type="ECO:0000313" key="3">
    <source>
        <dbReference type="EMBL" id="MBJ7594708.1"/>
    </source>
</evidence>
<dbReference type="SUPFAM" id="SSF56300">
    <property type="entry name" value="Metallo-dependent phosphatases"/>
    <property type="match status" value="1"/>
</dbReference>
<name>A0A2W6B0J1_9BACT</name>
<dbReference type="EMBL" id="JAEKNS010000078">
    <property type="protein sequence ID" value="MBJ7594708.1"/>
    <property type="molecule type" value="Genomic_DNA"/>
</dbReference>
<dbReference type="Proteomes" id="UP000248724">
    <property type="component" value="Unassembled WGS sequence"/>
</dbReference>
<organism evidence="4 5">
    <name type="scientific">Candidatus Aeolococcus gillhamiae</name>
    <dbReference type="NCBI Taxonomy" id="3127015"/>
    <lineage>
        <taxon>Bacteria</taxon>
        <taxon>Bacillati</taxon>
        <taxon>Candidatus Dormiibacterota</taxon>
        <taxon>Candidatus Dormibacteria</taxon>
        <taxon>Candidatus Aeolococcales</taxon>
        <taxon>Candidatus Aeolococcaceae</taxon>
        <taxon>Candidatus Aeolococcus</taxon>
    </lineage>
</organism>
<reference evidence="3 6" key="3">
    <citation type="submission" date="2020-10" db="EMBL/GenBank/DDBJ databases">
        <title>Ca. Dormibacterota MAGs.</title>
        <authorList>
            <person name="Montgomery K."/>
        </authorList>
    </citation>
    <scope>NUCLEOTIDE SEQUENCE [LARGE SCALE GENOMIC DNA]</scope>
    <source>
        <strain evidence="3">SC8812_S17_18</strain>
    </source>
</reference>
<protein>
    <submittedName>
        <fullName evidence="3">CapA family protein</fullName>
    </submittedName>
</protein>
<comment type="similarity">
    <text evidence="1">Belongs to the CapA family.</text>
</comment>
<evidence type="ECO:0000259" key="2">
    <source>
        <dbReference type="Pfam" id="PF09587"/>
    </source>
</evidence>
<evidence type="ECO:0000256" key="1">
    <source>
        <dbReference type="ARBA" id="ARBA00005662"/>
    </source>
</evidence>
<dbReference type="InterPro" id="IPR029052">
    <property type="entry name" value="Metallo-depent_PP-like"/>
</dbReference>
<dbReference type="PANTHER" id="PTHR33393">
    <property type="entry name" value="POLYGLUTAMINE SYNTHESIS ACCESSORY PROTEIN RV0574C-RELATED"/>
    <property type="match status" value="1"/>
</dbReference>
<dbReference type="RefSeq" id="WP_337311191.1">
    <property type="nucleotide sequence ID" value="NZ_JAEKNS010000078.1"/>
</dbReference>
<gene>
    <name evidence="4" type="ORF">DLM65_00945</name>
    <name evidence="3" type="ORF">JF886_07575</name>
</gene>
<comment type="caution">
    <text evidence="4">The sequence shown here is derived from an EMBL/GenBank/DDBJ whole genome shotgun (WGS) entry which is preliminary data.</text>
</comment>
<dbReference type="InterPro" id="IPR019079">
    <property type="entry name" value="Capsule_synth_CapA"/>
</dbReference>
<dbReference type="InterPro" id="IPR052169">
    <property type="entry name" value="CW_Biosynth-Accessory"/>
</dbReference>
<evidence type="ECO:0000313" key="6">
    <source>
        <dbReference type="Proteomes" id="UP000606991"/>
    </source>
</evidence>
<accession>A0A2W6B0J1</accession>
<dbReference type="PANTHER" id="PTHR33393:SF13">
    <property type="entry name" value="PGA BIOSYNTHESIS PROTEIN CAPA"/>
    <property type="match status" value="1"/>
</dbReference>
<accession>A0A934N5B0</accession>
<dbReference type="EMBL" id="QHBU01000020">
    <property type="protein sequence ID" value="PZR83881.1"/>
    <property type="molecule type" value="Genomic_DNA"/>
</dbReference>
<dbReference type="AlphaFoldDB" id="A0A2W6B0J1"/>
<reference evidence="4" key="2">
    <citation type="submission" date="2018-05" db="EMBL/GenBank/DDBJ databases">
        <authorList>
            <person name="Ferrari B."/>
        </authorList>
    </citation>
    <scope>NUCLEOTIDE SEQUENCE</scope>
    <source>
        <strain evidence="4">RRmetagenome_bin12</strain>
    </source>
</reference>